<feature type="domain" description="RWD" evidence="1">
    <location>
        <begin position="125"/>
        <end position="240"/>
    </location>
</feature>
<organism evidence="2 3">
    <name type="scientific">Plasmodium ovale curtisi</name>
    <dbReference type="NCBI Taxonomy" id="864141"/>
    <lineage>
        <taxon>Eukaryota</taxon>
        <taxon>Sar</taxon>
        <taxon>Alveolata</taxon>
        <taxon>Apicomplexa</taxon>
        <taxon>Aconoidasida</taxon>
        <taxon>Haemosporida</taxon>
        <taxon>Plasmodiidae</taxon>
        <taxon>Plasmodium</taxon>
        <taxon>Plasmodium (Plasmodium)</taxon>
    </lineage>
</organism>
<dbReference type="Gene3D" id="3.10.110.10">
    <property type="entry name" value="Ubiquitin Conjugating Enzyme"/>
    <property type="match status" value="1"/>
</dbReference>
<sequence length="357" mass="42616">MYILQRQKLPIFANLPCTNSSLRRIRRRRRAEDEQKKVMNSPRRKQKNVSLRLQHVHIFTYKVEGETTTKGRRIAKGFENLTCIEKSCHNVLSQHNGVAPFAIARRHTLVGNWWGIMDYQSEQQAEKESLSFLYEYTKEFININERSFKILIENKKKKISFYLLIEYTEKYPEDPPKYKIVDSNDSAYNNIPNIPFAEKNVTDTLRENVEKQIEETIENNLGYSMVYNIVENTYLSEDFEEKSMYDEMVARQMKPNEPEMDEHSDDDKKEKENYENVLELKELCEERYRVTDEEFDAWRKEFYKDIFAEIKNMNNSENPTGRELFEKGKINLLDTDFDEGEAKWCNEELFCDIDLNI</sequence>
<evidence type="ECO:0000313" key="3">
    <source>
        <dbReference type="Proteomes" id="UP000078560"/>
    </source>
</evidence>
<gene>
    <name evidence="2" type="ORF">POVCU2_0008290</name>
</gene>
<dbReference type="InterPro" id="IPR016135">
    <property type="entry name" value="UBQ-conjugating_enzyme/RWD"/>
</dbReference>
<reference evidence="3" key="1">
    <citation type="submission" date="2016-05" db="EMBL/GenBank/DDBJ databases">
        <authorList>
            <person name="Naeem Raeece"/>
        </authorList>
    </citation>
    <scope>NUCLEOTIDE SEQUENCE [LARGE SCALE GENOMIC DNA]</scope>
</reference>
<dbReference type="Pfam" id="PF05773">
    <property type="entry name" value="RWD"/>
    <property type="match status" value="1"/>
</dbReference>
<dbReference type="Proteomes" id="UP000078560">
    <property type="component" value="Unassembled WGS sequence"/>
</dbReference>
<dbReference type="PROSITE" id="PS50908">
    <property type="entry name" value="RWD"/>
    <property type="match status" value="1"/>
</dbReference>
<evidence type="ECO:0000313" key="2">
    <source>
        <dbReference type="EMBL" id="SBS81081.1"/>
    </source>
</evidence>
<proteinExistence type="predicted"/>
<accession>A0A1A8VP47</accession>
<protein>
    <recommendedName>
        <fullName evidence="1">RWD domain-containing protein</fullName>
    </recommendedName>
</protein>
<name>A0A1A8VP47_PLAOA</name>
<dbReference type="EMBL" id="FLQU01000112">
    <property type="protein sequence ID" value="SBS81081.1"/>
    <property type="molecule type" value="Genomic_DNA"/>
</dbReference>
<evidence type="ECO:0000259" key="1">
    <source>
        <dbReference type="PROSITE" id="PS50908"/>
    </source>
</evidence>
<dbReference type="InterPro" id="IPR006575">
    <property type="entry name" value="RWD_dom"/>
</dbReference>
<dbReference type="PANTHER" id="PTHR12292">
    <property type="entry name" value="RWD DOMAIN-CONTAINING PROTEIN"/>
    <property type="match status" value="1"/>
</dbReference>
<dbReference type="AlphaFoldDB" id="A0A1A8VP47"/>
<dbReference type="InterPro" id="IPR040213">
    <property type="entry name" value="GIR2-like"/>
</dbReference>
<dbReference type="SUPFAM" id="SSF54495">
    <property type="entry name" value="UBC-like"/>
    <property type="match status" value="1"/>
</dbReference>